<reference evidence="2" key="1">
    <citation type="submission" date="2017-05" db="EMBL/GenBank/DDBJ databases">
        <authorList>
            <person name="Giani T."/>
            <person name="Arena F."/>
            <person name="Pollini S."/>
            <person name="Di Pilato V."/>
            <person name="D'Andrea M.M."/>
            <person name="Henrici De Angelis L."/>
            <person name="Bassetti M."/>
            <person name="Rossolini G.M."/>
        </authorList>
    </citation>
    <scope>NUCLEOTIDE SEQUENCE [LARGE SCALE GENOMIC DNA]</scope>
    <source>
        <strain evidence="2">S567_C10_BS</strain>
    </source>
</reference>
<organism evidence="1 2">
    <name type="scientific">Pseudomonas aeruginosa</name>
    <dbReference type="NCBI Taxonomy" id="287"/>
    <lineage>
        <taxon>Bacteria</taxon>
        <taxon>Pseudomonadati</taxon>
        <taxon>Pseudomonadota</taxon>
        <taxon>Gammaproteobacteria</taxon>
        <taxon>Pseudomonadales</taxon>
        <taxon>Pseudomonadaceae</taxon>
        <taxon>Pseudomonas</taxon>
    </lineage>
</organism>
<sequence>MTAEIAIMSRTAVVLAADSATTVTSWKDGQPERRYFKGANKLFELSRSGPVGIMIYGSAGLQGVPWELPIKAFREALGKEQFDVLQTYPERFFEFVEHNDKLFSAESKSDALLSMVGAAAFRLQLLIAKNLEVSEIDDLAGKGVAEIEQALAEAENLVDGIDLDDRLTDVDVANAAASTAEAIATEAPTTIDLFIQSADRHHLIPRFANLLAKLAVKQFFLYADVTGIVFAGYGKEDYFPSLEVYECFGFLGERLIFSRDDDSRAMSANSPAVIQPFATTHMIDTFRTGVSLDVFGAMHDANMSALRDVGRKVLAECGAQTPITEERLEELATEVHQAHADKWYQQMRNQHVFPLSSVVNSLPLPDMAALAKSLIELESLKERVTKPSESVSGPIDVAVISKHDGFVWIDRKHYFRPELNPRFFKRAD</sequence>
<comment type="caution">
    <text evidence="1">The sequence shown here is derived from an EMBL/GenBank/DDBJ whole genome shotgun (WGS) entry which is preliminary data.</text>
</comment>
<dbReference type="RefSeq" id="WP_031642656.1">
    <property type="nucleotide sequence ID" value="NZ_CABDWU010000011.1"/>
</dbReference>
<gene>
    <name evidence="1" type="ORF">CAZ10_37430</name>
</gene>
<evidence type="ECO:0000313" key="2">
    <source>
        <dbReference type="Proteomes" id="UP000194857"/>
    </source>
</evidence>
<protein>
    <submittedName>
        <fullName evidence="1">Uncharacterized protein</fullName>
    </submittedName>
</protein>
<dbReference type="Proteomes" id="UP000194857">
    <property type="component" value="Unassembled WGS sequence"/>
</dbReference>
<dbReference type="EMBL" id="NFFZ01000051">
    <property type="protein sequence ID" value="OTI54524.1"/>
    <property type="molecule type" value="Genomic_DNA"/>
</dbReference>
<name>A0A241XFE5_PSEAI</name>
<evidence type="ECO:0000313" key="1">
    <source>
        <dbReference type="EMBL" id="OTI54524.1"/>
    </source>
</evidence>
<dbReference type="AlphaFoldDB" id="A0A241XFE5"/>
<proteinExistence type="predicted"/>
<accession>A0A241XFE5</accession>